<evidence type="ECO:0000313" key="2">
    <source>
        <dbReference type="Proteomes" id="UP000076660"/>
    </source>
</evidence>
<proteinExistence type="predicted"/>
<sequence>MVIEFGNELKVRRLRDEADRVWRVAAGHRALAEELEANARPESFQRAKTQRLHGEVAAHHGFAYHELANAAEARAAARVLPRESPQWRLLVDRAFAAIRRAEAHHERAAAYTARTMGDETAARRHESAAREADGRASSFAWDVRSA</sequence>
<accession>A0A1W2M1P7</accession>
<dbReference type="Proteomes" id="UP000076660">
    <property type="component" value="Unassembled WGS sequence"/>
</dbReference>
<evidence type="ECO:0000313" key="1">
    <source>
        <dbReference type="EMBL" id="ONF73784.1"/>
    </source>
</evidence>
<comment type="caution">
    <text evidence="1">The sequence shown here is derived from an EMBL/GenBank/DDBJ whole genome shotgun (WGS) entry which is preliminary data.</text>
</comment>
<protein>
    <submittedName>
        <fullName evidence="1">Uncharacterized protein</fullName>
    </submittedName>
</protein>
<dbReference type="AlphaFoldDB" id="A0A1W2M1P7"/>
<dbReference type="RefSeq" id="WP_063274909.1">
    <property type="nucleotide sequence ID" value="NZ_LQMT02000007.1"/>
</dbReference>
<reference evidence="1 2" key="1">
    <citation type="submission" date="2016-12" db="EMBL/GenBank/DDBJ databases">
        <title>Amycolatopsis keratiniphila subsp. keratiniphila genome sequencing and assembly.</title>
        <authorList>
            <person name="Mayilraj S."/>
            <person name="Kaur N."/>
        </authorList>
    </citation>
    <scope>NUCLEOTIDE SEQUENCE [LARGE SCALE GENOMIC DNA]</scope>
    <source>
        <strain evidence="1 2">DSM 44409</strain>
    </source>
</reference>
<name>A0A1W2M1P7_9PSEU</name>
<dbReference type="OrthoDB" id="3643373at2"/>
<organism evidence="1 2">
    <name type="scientific">Amycolatopsis keratiniphila subsp. keratiniphila</name>
    <dbReference type="NCBI Taxonomy" id="227715"/>
    <lineage>
        <taxon>Bacteria</taxon>
        <taxon>Bacillati</taxon>
        <taxon>Actinomycetota</taxon>
        <taxon>Actinomycetes</taxon>
        <taxon>Pseudonocardiales</taxon>
        <taxon>Pseudonocardiaceae</taxon>
        <taxon>Amycolatopsis</taxon>
        <taxon>Amycolatopsis japonica group</taxon>
    </lineage>
</organism>
<gene>
    <name evidence="1" type="ORF">AVR91_0206710</name>
</gene>
<dbReference type="EMBL" id="LQMT02000007">
    <property type="protein sequence ID" value="ONF73784.1"/>
    <property type="molecule type" value="Genomic_DNA"/>
</dbReference>